<gene>
    <name evidence="2" type="ORF">HJG60_010458</name>
</gene>
<evidence type="ECO:0000256" key="1">
    <source>
        <dbReference type="SAM" id="MobiDB-lite"/>
    </source>
</evidence>
<proteinExistence type="predicted"/>
<accession>A0A834ALB3</accession>
<comment type="caution">
    <text evidence="2">The sequence shown here is derived from an EMBL/GenBank/DDBJ whole genome shotgun (WGS) entry which is preliminary data.</text>
</comment>
<feature type="compositionally biased region" description="Acidic residues" evidence="1">
    <location>
        <begin position="147"/>
        <end position="161"/>
    </location>
</feature>
<feature type="compositionally biased region" description="Gly residues" evidence="1">
    <location>
        <begin position="136"/>
        <end position="146"/>
    </location>
</feature>
<evidence type="ECO:0000313" key="2">
    <source>
        <dbReference type="EMBL" id="KAF6114459.1"/>
    </source>
</evidence>
<evidence type="ECO:0000313" key="3">
    <source>
        <dbReference type="Proteomes" id="UP000664940"/>
    </source>
</evidence>
<name>A0A834ALB3_9CHIR</name>
<feature type="region of interest" description="Disordered" evidence="1">
    <location>
        <begin position="96"/>
        <end position="169"/>
    </location>
</feature>
<dbReference type="EMBL" id="JABVXQ010000004">
    <property type="protein sequence ID" value="KAF6114459.1"/>
    <property type="molecule type" value="Genomic_DNA"/>
</dbReference>
<sequence>MKQRANECSNYISSLATPAACPQPEVEVVTGLSHLPTSTRQETWEGRQLVGEWGKHRLGVRPTGSNSCSAGYHLGDLSRSLRSLLGNGITVASRALRPVRVSRDSRKALSKGPGPQSLQNRDGDDGGGDGDDGDGGKGSDNGGSDGDGGEGGDGGDGDSDGGDGCWWPW</sequence>
<dbReference type="Proteomes" id="UP000664940">
    <property type="component" value="Unassembled WGS sequence"/>
</dbReference>
<reference evidence="2 3" key="1">
    <citation type="journal article" date="2020" name="Nature">
        <title>Six reference-quality genomes reveal evolution of bat adaptations.</title>
        <authorList>
            <person name="Jebb D."/>
            <person name="Huang Z."/>
            <person name="Pippel M."/>
            <person name="Hughes G.M."/>
            <person name="Lavrichenko K."/>
            <person name="Devanna P."/>
            <person name="Winkler S."/>
            <person name="Jermiin L.S."/>
            <person name="Skirmuntt E.C."/>
            <person name="Katzourakis A."/>
            <person name="Burkitt-Gray L."/>
            <person name="Ray D.A."/>
            <person name="Sullivan K.A.M."/>
            <person name="Roscito J.G."/>
            <person name="Kirilenko B.M."/>
            <person name="Davalos L.M."/>
            <person name="Corthals A.P."/>
            <person name="Power M.L."/>
            <person name="Jones G."/>
            <person name="Ransome R.D."/>
            <person name="Dechmann D.K.N."/>
            <person name="Locatelli A.G."/>
            <person name="Puechmaille S.J."/>
            <person name="Fedrigo O."/>
            <person name="Jarvis E.D."/>
            <person name="Hiller M."/>
            <person name="Vernes S.C."/>
            <person name="Myers E.W."/>
            <person name="Teeling E.C."/>
        </authorList>
    </citation>
    <scope>NUCLEOTIDE SEQUENCE [LARGE SCALE GENOMIC DNA]</scope>
    <source>
        <strain evidence="2">Bat1K_MPI-CBG_1</strain>
    </source>
</reference>
<dbReference type="AlphaFoldDB" id="A0A834ALB3"/>
<protein>
    <submittedName>
        <fullName evidence="2">Uncharacterized protein</fullName>
    </submittedName>
</protein>
<organism evidence="2 3">
    <name type="scientific">Phyllostomus discolor</name>
    <name type="common">pale spear-nosed bat</name>
    <dbReference type="NCBI Taxonomy" id="89673"/>
    <lineage>
        <taxon>Eukaryota</taxon>
        <taxon>Metazoa</taxon>
        <taxon>Chordata</taxon>
        <taxon>Craniata</taxon>
        <taxon>Vertebrata</taxon>
        <taxon>Euteleostomi</taxon>
        <taxon>Mammalia</taxon>
        <taxon>Eutheria</taxon>
        <taxon>Laurasiatheria</taxon>
        <taxon>Chiroptera</taxon>
        <taxon>Yangochiroptera</taxon>
        <taxon>Phyllostomidae</taxon>
        <taxon>Phyllostominae</taxon>
        <taxon>Phyllostomus</taxon>
    </lineage>
</organism>